<evidence type="ECO:0000256" key="1">
    <source>
        <dbReference type="SAM" id="MobiDB-lite"/>
    </source>
</evidence>
<keyword evidence="2" id="KW-0732">Signal</keyword>
<reference evidence="4" key="1">
    <citation type="submission" date="2015-09" db="EMBL/GenBank/DDBJ databases">
        <authorList>
            <consortium name="Pathogen Informatics"/>
        </authorList>
    </citation>
    <scope>NUCLEOTIDE SEQUENCE [LARGE SCALE GENOMIC DNA]</scope>
    <source>
        <strain evidence="4">Lake Konstanz</strain>
    </source>
</reference>
<evidence type="ECO:0008006" key="5">
    <source>
        <dbReference type="Google" id="ProtNLM"/>
    </source>
</evidence>
<feature type="compositionally biased region" description="Low complexity" evidence="1">
    <location>
        <begin position="425"/>
        <end position="436"/>
    </location>
</feature>
<feature type="signal peptide" evidence="2">
    <location>
        <begin position="1"/>
        <end position="19"/>
    </location>
</feature>
<feature type="compositionally biased region" description="Polar residues" evidence="1">
    <location>
        <begin position="406"/>
        <end position="424"/>
    </location>
</feature>
<feature type="compositionally biased region" description="Low complexity" evidence="1">
    <location>
        <begin position="387"/>
        <end position="405"/>
    </location>
</feature>
<dbReference type="Proteomes" id="UP000051952">
    <property type="component" value="Unassembled WGS sequence"/>
</dbReference>
<dbReference type="VEuPathDB" id="TriTrypDB:BSAL_54565"/>
<proteinExistence type="predicted"/>
<evidence type="ECO:0000313" key="3">
    <source>
        <dbReference type="EMBL" id="CUE72865.1"/>
    </source>
</evidence>
<feature type="chain" id="PRO_5006621444" description="Membrane-associated protein" evidence="2">
    <location>
        <begin position="20"/>
        <end position="444"/>
    </location>
</feature>
<evidence type="ECO:0000313" key="4">
    <source>
        <dbReference type="Proteomes" id="UP000051952"/>
    </source>
</evidence>
<dbReference type="EMBL" id="CYKH01000140">
    <property type="protein sequence ID" value="CUE72865.1"/>
    <property type="molecule type" value="Genomic_DNA"/>
</dbReference>
<name>A0A0S4IM69_BODSA</name>
<evidence type="ECO:0000256" key="2">
    <source>
        <dbReference type="SAM" id="SignalP"/>
    </source>
</evidence>
<dbReference type="AlphaFoldDB" id="A0A0S4IM69"/>
<gene>
    <name evidence="3" type="ORF">BSAL_54565</name>
</gene>
<feature type="region of interest" description="Disordered" evidence="1">
    <location>
        <begin position="387"/>
        <end position="444"/>
    </location>
</feature>
<protein>
    <recommendedName>
        <fullName evidence="5">Membrane-associated protein</fullName>
    </recommendedName>
</protein>
<sequence>MTKALCLLLEARLCFTLLAQEYPFPATTTQPRWVFIVDCLDVVSSGFSFVGDPFIGVNPGVLIERVTQCNVNTAPPAPLLLPFDAVCSAFIAYNATYNESSTVYAVASSSSKPDPAILDPSTTILFGGRAASTLIIWLPPSLTICPWYYDAGALGTYQNVSELDFMFDGVAGNLRLLLTPDLLKTPASAPPSAMTYVIPVPLVGHPISSGPGVYYRGTACPQAVSLVGDIIENTWNISFNMSVLSFTPAYFMLSMPVVSPNAVNATGAVTTRPAVMTYQGLMVPSYSDWCPWTNYSLPAEVHNPRRCYNAHPLAADMSPTTLSYATLACSAGAQRIRVDIINDTSFCCIFPTDAPPPSPGTFVWPAFIEVYDAGVYWFTDTAGIVATPTPSRGTIPTSTTSSPQTRNGSHSENSDSGSVGATTPGSDNDNSSGASSHLPARQMK</sequence>
<accession>A0A0S4IM69</accession>
<keyword evidence="4" id="KW-1185">Reference proteome</keyword>
<organism evidence="3 4">
    <name type="scientific">Bodo saltans</name>
    <name type="common">Flagellated protozoan</name>
    <dbReference type="NCBI Taxonomy" id="75058"/>
    <lineage>
        <taxon>Eukaryota</taxon>
        <taxon>Discoba</taxon>
        <taxon>Euglenozoa</taxon>
        <taxon>Kinetoplastea</taxon>
        <taxon>Metakinetoplastina</taxon>
        <taxon>Eubodonida</taxon>
        <taxon>Bodonidae</taxon>
        <taxon>Bodo</taxon>
    </lineage>
</organism>